<dbReference type="SUPFAM" id="SSF82171">
    <property type="entry name" value="DPP6 N-terminal domain-like"/>
    <property type="match status" value="1"/>
</dbReference>
<dbReference type="GO" id="GO:0016787">
    <property type="term" value="F:hydrolase activity"/>
    <property type="evidence" value="ECO:0007669"/>
    <property type="project" value="UniProtKB-KW"/>
</dbReference>
<dbReference type="RefSeq" id="WP_379483992.1">
    <property type="nucleotide sequence ID" value="NZ_JBHMCF010000029.1"/>
</dbReference>
<gene>
    <name evidence="4" type="ORF">ACFFR3_26145</name>
</gene>
<comment type="caution">
    <text evidence="4">The sequence shown here is derived from an EMBL/GenBank/DDBJ whole genome shotgun (WGS) entry which is preliminary data.</text>
</comment>
<reference evidence="4 5" key="1">
    <citation type="submission" date="2024-09" db="EMBL/GenBank/DDBJ databases">
        <authorList>
            <person name="Sun Q."/>
            <person name="Mori K."/>
        </authorList>
    </citation>
    <scope>NUCLEOTIDE SEQUENCE [LARGE SCALE GENOMIC DNA]</scope>
    <source>
        <strain evidence="4 5">JCM 3324</strain>
    </source>
</reference>
<name>A0ABV5NRZ4_9ACTN</name>
<accession>A0ABV5NRZ4</accession>
<organism evidence="4 5">
    <name type="scientific">Nonomuraea salmonea</name>
    <dbReference type="NCBI Taxonomy" id="46181"/>
    <lineage>
        <taxon>Bacteria</taxon>
        <taxon>Bacillati</taxon>
        <taxon>Actinomycetota</taxon>
        <taxon>Actinomycetes</taxon>
        <taxon>Streptosporangiales</taxon>
        <taxon>Streptosporangiaceae</taxon>
        <taxon>Nonomuraea</taxon>
    </lineage>
</organism>
<dbReference type="InterPro" id="IPR029058">
    <property type="entry name" value="AB_hydrolase_fold"/>
</dbReference>
<dbReference type="InterPro" id="IPR001375">
    <property type="entry name" value="Peptidase_S9_cat"/>
</dbReference>
<keyword evidence="5" id="KW-1185">Reference proteome</keyword>
<keyword evidence="1" id="KW-0732">Signal</keyword>
<evidence type="ECO:0000256" key="1">
    <source>
        <dbReference type="ARBA" id="ARBA00022729"/>
    </source>
</evidence>
<dbReference type="Proteomes" id="UP001589568">
    <property type="component" value="Unassembled WGS sequence"/>
</dbReference>
<sequence>MRGCRRSSPRGRFGRVSAFNDIRDYVAIPRVLSLKLSPDGSRLISAVQSLNPDGKSYGTALWAIPVDGEPYRLTRSAKGESAAVFTAAGDVLFTSARPDPTVKDATDEVPALWLLPRAGGEARQVASRAGGIGAVRTAGDVVVFSADVLDGEESADADKRKARKDAGISAILHEQFPVRYWDHDLGPGRPRLFAARLGADRLEDVRDLTPDAGDALRQGTFELTPDGASVITTWQVYLPKGESRTDLVVIDVATGERRVLLSEDGHDFGGSLAVSPDGTRLACARDRRTGYDVSARSTLWIADLATGQGREYAPDAFPTDVQWAPDSSAVYLVADHQGRRPVFRVPLDGEVTRLTGDDAAYLHVNPSPDGRFVYALHSGVALAPGPARIDAVTGEVTDLPSPAPRPEVPGTLAEVTATADDGATVRGWLAVPETASAADPAPLVLFVHGGPLGSWNDWQWRWQSWILAQQGYAVLMPDPCMSTGYGQEMIDRGWGNWGPRTQADLDAIVDATLERDDIDAERTAAMGGSYGGYMANWLAGHTDRYKAIVTHASLWNLDQFAGTTDAAMYWQREFGEPGGERYQLLSPHNSVDEITTPMLVIHGDKDYRVPIGEALRLWWDLRRTEVDAKFLYFPDENHWILKPGNIVAWYETVLAFLGHHVLGQEWKRPESVA</sequence>
<evidence type="ECO:0000256" key="2">
    <source>
        <dbReference type="ARBA" id="ARBA00022801"/>
    </source>
</evidence>
<feature type="domain" description="Peptidase S9 prolyl oligopeptidase catalytic" evidence="3">
    <location>
        <begin position="458"/>
        <end position="661"/>
    </location>
</feature>
<dbReference type="Pfam" id="PF00326">
    <property type="entry name" value="Peptidase_S9"/>
    <property type="match status" value="1"/>
</dbReference>
<dbReference type="InterPro" id="IPR011042">
    <property type="entry name" value="6-blade_b-propeller_TolB-like"/>
</dbReference>
<dbReference type="PANTHER" id="PTHR42776">
    <property type="entry name" value="SERINE PEPTIDASE S9 FAMILY MEMBER"/>
    <property type="match status" value="1"/>
</dbReference>
<protein>
    <submittedName>
        <fullName evidence="4">Alpha/beta fold hydrolase</fullName>
    </submittedName>
</protein>
<evidence type="ECO:0000259" key="3">
    <source>
        <dbReference type="Pfam" id="PF00326"/>
    </source>
</evidence>
<evidence type="ECO:0000313" key="5">
    <source>
        <dbReference type="Proteomes" id="UP001589568"/>
    </source>
</evidence>
<evidence type="ECO:0000313" key="4">
    <source>
        <dbReference type="EMBL" id="MFB9472997.1"/>
    </source>
</evidence>
<keyword evidence="2 4" id="KW-0378">Hydrolase</keyword>
<dbReference type="Gene3D" id="2.120.10.30">
    <property type="entry name" value="TolB, C-terminal domain"/>
    <property type="match status" value="2"/>
</dbReference>
<dbReference type="EMBL" id="JBHMCF010000029">
    <property type="protein sequence ID" value="MFB9472997.1"/>
    <property type="molecule type" value="Genomic_DNA"/>
</dbReference>
<proteinExistence type="predicted"/>
<dbReference type="Gene3D" id="3.40.50.1820">
    <property type="entry name" value="alpha/beta hydrolase"/>
    <property type="match status" value="1"/>
</dbReference>
<dbReference type="PANTHER" id="PTHR42776:SF13">
    <property type="entry name" value="DIPEPTIDYL-PEPTIDASE 5"/>
    <property type="match status" value="1"/>
</dbReference>
<dbReference type="SUPFAM" id="SSF53474">
    <property type="entry name" value="alpha/beta-Hydrolases"/>
    <property type="match status" value="1"/>
</dbReference>